<dbReference type="RefSeq" id="WP_284679058.1">
    <property type="nucleotide sequence ID" value="NZ_CP060096.1"/>
</dbReference>
<evidence type="ECO:0000313" key="2">
    <source>
        <dbReference type="Proteomes" id="UP000671913"/>
    </source>
</evidence>
<name>A0A974Y2F3_9THEO</name>
<dbReference type="Proteomes" id="UP000671913">
    <property type="component" value="Chromosome"/>
</dbReference>
<dbReference type="EMBL" id="CP060096">
    <property type="protein sequence ID" value="QSZ26394.1"/>
    <property type="molecule type" value="Genomic_DNA"/>
</dbReference>
<accession>A0A974Y2F3</accession>
<evidence type="ECO:0000313" key="1">
    <source>
        <dbReference type="EMBL" id="QSZ26394.1"/>
    </source>
</evidence>
<sequence length="101" mass="12264">MDKKHLIKGYDIFVNAEWDLSTFEHLYELECRDVIQEHINDFNKAEKEEIKKLDEILVKRALLFYKALKGFLEAEQKNKPKSHWWWYLNEIADNKLNPQIN</sequence>
<dbReference type="AlphaFoldDB" id="A0A974Y2F3"/>
<reference evidence="1" key="1">
    <citation type="submission" date="2020-08" db="EMBL/GenBank/DDBJ databases">
        <title>Genomic insights into the carbon and energy metabolism of the first obligate autotrophic acetogenic bacterium Aceticella autotrophica gen. nov., sp. nov.</title>
        <authorList>
            <person name="Toshchakov S.V."/>
            <person name="Elcheninov A.G."/>
            <person name="Kublanov I.V."/>
            <person name="Frolov E.N."/>
            <person name="Lebedinsky A.V."/>
        </authorList>
    </citation>
    <scope>NUCLEOTIDE SEQUENCE</scope>
    <source>
        <strain evidence="1">3443-3Ac</strain>
    </source>
</reference>
<protein>
    <submittedName>
        <fullName evidence="1">Uncharacterized protein</fullName>
    </submittedName>
</protein>
<organism evidence="1 2">
    <name type="scientific">Aceticella autotrophica</name>
    <dbReference type="NCBI Taxonomy" id="2755338"/>
    <lineage>
        <taxon>Bacteria</taxon>
        <taxon>Bacillati</taxon>
        <taxon>Bacillota</taxon>
        <taxon>Clostridia</taxon>
        <taxon>Thermoanaerobacterales</taxon>
        <taxon>Thermoanaerobacteraceae</taxon>
        <taxon>Aceticella</taxon>
    </lineage>
</organism>
<proteinExistence type="predicted"/>
<keyword evidence="2" id="KW-1185">Reference proteome</keyword>
<gene>
    <name evidence="1" type="ORF">ACETAC_05470</name>
</gene>
<dbReference type="KEGG" id="aaut:ACETAC_05470"/>